<dbReference type="EMBL" id="CP150096">
    <property type="protein sequence ID" value="WZN47090.1"/>
    <property type="molecule type" value="Genomic_DNA"/>
</dbReference>
<evidence type="ECO:0000313" key="1">
    <source>
        <dbReference type="EMBL" id="WZN47090.1"/>
    </source>
</evidence>
<sequence>MREALFFTILLFTCTTIAAQQQRFDVISYTMPQGWQQQRSEGGVQLSVSDKQSGAYAVAIILKAKEAAAGANENFKAEWAQLVKGTVQVNEEPGMLSPERVKGWEVVSGTAHYTDAGQKGLATLMTATGGGKMASVVLLTNTDKYQQELLSLLNSLDLAEAAEAGPAASAQSGSNASIVGLWVRYTIETSGYANGFPQPSGGYFRKEYAFYGDGTYLFRMKNWAVYAKEIQYVYETGSWKLSGDKLTITPRQGKGGWWSKAKSGKTSGWGAW</sequence>
<dbReference type="RefSeq" id="WP_341841752.1">
    <property type="nucleotide sequence ID" value="NZ_CP149792.1"/>
</dbReference>
<name>A0ABZ2Z6B8_9BACT</name>
<gene>
    <name evidence="1" type="ORF">WJU22_02715</name>
</gene>
<keyword evidence="2" id="KW-1185">Reference proteome</keyword>
<organism evidence="1 2">
    <name type="scientific">Chitinophaga caseinilytica</name>
    <dbReference type="NCBI Taxonomy" id="2267521"/>
    <lineage>
        <taxon>Bacteria</taxon>
        <taxon>Pseudomonadati</taxon>
        <taxon>Bacteroidota</taxon>
        <taxon>Chitinophagia</taxon>
        <taxon>Chitinophagales</taxon>
        <taxon>Chitinophagaceae</taxon>
        <taxon>Chitinophaga</taxon>
    </lineage>
</organism>
<accession>A0ABZ2Z6B8</accession>
<protein>
    <submittedName>
        <fullName evidence="1">Uncharacterized protein</fullName>
    </submittedName>
</protein>
<proteinExistence type="predicted"/>
<dbReference type="Proteomes" id="UP001449657">
    <property type="component" value="Chromosome"/>
</dbReference>
<evidence type="ECO:0000313" key="2">
    <source>
        <dbReference type="Proteomes" id="UP001449657"/>
    </source>
</evidence>
<reference evidence="1 2" key="1">
    <citation type="submission" date="2024-03" db="EMBL/GenBank/DDBJ databases">
        <title>Chitinophaga caseinilytica sp. nov., a casein hydrolysing bacterium isolated from forest soil.</title>
        <authorList>
            <person name="Lee D.S."/>
            <person name="Han D.M."/>
            <person name="Baek J.H."/>
            <person name="Choi D.G."/>
            <person name="Jeon J.H."/>
            <person name="Jeon C.O."/>
        </authorList>
    </citation>
    <scope>NUCLEOTIDE SEQUENCE [LARGE SCALE GENOMIC DNA]</scope>
    <source>
        <strain evidence="1 2">KACC 19118</strain>
    </source>
</reference>